<dbReference type="InterPro" id="IPR029050">
    <property type="entry name" value="Immunoprotect_excell_Ig-like"/>
</dbReference>
<sequence>MSQPTQQPPYGAPQPYNPGPAPAQARNGLGTTALVLGIIGLLIAFVPLLFWLGGILGLLALIFGLVGLGRAKRGEATNKGVAVAGTVLAALTLVASVFMGIVTVMAVDEAVDEINKAVDASAPKEAGAAAEKPADATGGTEDKAKGETLAAGDSVVYDDDVTVTVSAPKAYSPSEFAIGHTSGNKAYQVTVVIENAGTEKFDSTLTTADARAGEGGVEAEQIFDDTVGGGFEGTIAPGKKATVVYGFDAPADAKTLTVEVSPGIFYDSSQWELTL</sequence>
<dbReference type="EMBL" id="BAABJV010000013">
    <property type="protein sequence ID" value="GAA4787719.1"/>
    <property type="molecule type" value="Genomic_DNA"/>
</dbReference>
<evidence type="ECO:0000313" key="6">
    <source>
        <dbReference type="Proteomes" id="UP001501147"/>
    </source>
</evidence>
<feature type="transmembrane region" description="Helical" evidence="3">
    <location>
        <begin position="80"/>
        <end position="107"/>
    </location>
</feature>
<gene>
    <name evidence="5" type="ORF">GCM10023329_43550</name>
</gene>
<feature type="region of interest" description="Disordered" evidence="2">
    <location>
        <begin position="125"/>
        <end position="144"/>
    </location>
</feature>
<evidence type="ECO:0000256" key="3">
    <source>
        <dbReference type="SAM" id="Phobius"/>
    </source>
</evidence>
<feature type="region of interest" description="Disordered" evidence="2">
    <location>
        <begin position="1"/>
        <end position="23"/>
    </location>
</feature>
<feature type="transmembrane region" description="Helical" evidence="3">
    <location>
        <begin position="35"/>
        <end position="68"/>
    </location>
</feature>
<organism evidence="5 6">
    <name type="scientific">Streptomyces sanyensis</name>
    <dbReference type="NCBI Taxonomy" id="568869"/>
    <lineage>
        <taxon>Bacteria</taxon>
        <taxon>Bacillati</taxon>
        <taxon>Actinomycetota</taxon>
        <taxon>Actinomycetes</taxon>
        <taxon>Kitasatosporales</taxon>
        <taxon>Streptomycetaceae</taxon>
        <taxon>Streptomyces</taxon>
    </lineage>
</organism>
<protein>
    <recommendedName>
        <fullName evidence="4">DUF4352 domain-containing protein</fullName>
    </recommendedName>
</protein>
<name>A0ABP9B0X1_9ACTN</name>
<evidence type="ECO:0000256" key="2">
    <source>
        <dbReference type="SAM" id="MobiDB-lite"/>
    </source>
</evidence>
<keyword evidence="3" id="KW-1133">Transmembrane helix</keyword>
<evidence type="ECO:0000259" key="4">
    <source>
        <dbReference type="Pfam" id="PF11611"/>
    </source>
</evidence>
<accession>A0ABP9B0X1</accession>
<keyword evidence="3" id="KW-0812">Transmembrane</keyword>
<comment type="caution">
    <text evidence="5">The sequence shown here is derived from an EMBL/GenBank/DDBJ whole genome shotgun (WGS) entry which is preliminary data.</text>
</comment>
<feature type="compositionally biased region" description="Pro residues" evidence="2">
    <location>
        <begin position="1"/>
        <end position="21"/>
    </location>
</feature>
<dbReference type="Gene3D" id="2.60.40.1240">
    <property type="match status" value="1"/>
</dbReference>
<keyword evidence="3" id="KW-0472">Membrane</keyword>
<evidence type="ECO:0000313" key="5">
    <source>
        <dbReference type="EMBL" id="GAA4787719.1"/>
    </source>
</evidence>
<proteinExistence type="predicted"/>
<dbReference type="Pfam" id="PF11611">
    <property type="entry name" value="DUF4352"/>
    <property type="match status" value="1"/>
</dbReference>
<feature type="domain" description="DUF4352" evidence="4">
    <location>
        <begin position="156"/>
        <end position="266"/>
    </location>
</feature>
<evidence type="ECO:0000256" key="1">
    <source>
        <dbReference type="ARBA" id="ARBA00022729"/>
    </source>
</evidence>
<keyword evidence="6" id="KW-1185">Reference proteome</keyword>
<keyword evidence="1" id="KW-0732">Signal</keyword>
<dbReference type="Proteomes" id="UP001501147">
    <property type="component" value="Unassembled WGS sequence"/>
</dbReference>
<reference evidence="6" key="1">
    <citation type="journal article" date="2019" name="Int. J. Syst. Evol. Microbiol.">
        <title>The Global Catalogue of Microorganisms (GCM) 10K type strain sequencing project: providing services to taxonomists for standard genome sequencing and annotation.</title>
        <authorList>
            <consortium name="The Broad Institute Genomics Platform"/>
            <consortium name="The Broad Institute Genome Sequencing Center for Infectious Disease"/>
            <person name="Wu L."/>
            <person name="Ma J."/>
        </authorList>
    </citation>
    <scope>NUCLEOTIDE SEQUENCE [LARGE SCALE GENOMIC DNA]</scope>
    <source>
        <strain evidence="6">JCM 18324</strain>
    </source>
</reference>
<dbReference type="RefSeq" id="WP_345615114.1">
    <property type="nucleotide sequence ID" value="NZ_BAABJV010000013.1"/>
</dbReference>
<dbReference type="InterPro" id="IPR029051">
    <property type="entry name" value="DUF4352"/>
</dbReference>